<dbReference type="AlphaFoldDB" id="A0A5Q2RBH4"/>
<dbReference type="Gene3D" id="3.40.50.300">
    <property type="entry name" value="P-loop containing nucleotide triphosphate hydrolases"/>
    <property type="match status" value="1"/>
</dbReference>
<feature type="domain" description="ABC transporter" evidence="6">
    <location>
        <begin position="2"/>
        <end position="235"/>
    </location>
</feature>
<organism evidence="8 9">
    <name type="scientific">Actinomarinicola tropica</name>
    <dbReference type="NCBI Taxonomy" id="2789776"/>
    <lineage>
        <taxon>Bacteria</taxon>
        <taxon>Bacillati</taxon>
        <taxon>Actinomycetota</taxon>
        <taxon>Acidimicrobiia</taxon>
        <taxon>Acidimicrobiales</taxon>
        <taxon>Iamiaceae</taxon>
        <taxon>Actinomarinicola</taxon>
    </lineage>
</organism>
<dbReference type="SUPFAM" id="SSF50331">
    <property type="entry name" value="MOP-like"/>
    <property type="match status" value="1"/>
</dbReference>
<dbReference type="SUPFAM" id="SSF52540">
    <property type="entry name" value="P-loop containing nucleoside triphosphate hydrolases"/>
    <property type="match status" value="1"/>
</dbReference>
<evidence type="ECO:0000256" key="5">
    <source>
        <dbReference type="PROSITE-ProRule" id="PRU01213"/>
    </source>
</evidence>
<dbReference type="InterPro" id="IPR008995">
    <property type="entry name" value="Mo/tungstate-bd_C_term_dom"/>
</dbReference>
<dbReference type="KEGG" id="atq:GH723_03390"/>
<evidence type="ECO:0000313" key="9">
    <source>
        <dbReference type="Proteomes" id="UP000334019"/>
    </source>
</evidence>
<dbReference type="PROSITE" id="PS51866">
    <property type="entry name" value="MOP"/>
    <property type="match status" value="1"/>
</dbReference>
<keyword evidence="9" id="KW-1185">Reference proteome</keyword>
<proteinExistence type="predicted"/>
<name>A0A5Q2RBH4_9ACTN</name>
<protein>
    <submittedName>
        <fullName evidence="8">ATP-binding cassette domain-containing protein</fullName>
    </submittedName>
</protein>
<dbReference type="InterPro" id="IPR003439">
    <property type="entry name" value="ABC_transporter-like_ATP-bd"/>
</dbReference>
<dbReference type="EMBL" id="CP045851">
    <property type="protein sequence ID" value="QGG94219.1"/>
    <property type="molecule type" value="Genomic_DNA"/>
</dbReference>
<gene>
    <name evidence="8" type="ORF">GH723_03390</name>
</gene>
<keyword evidence="1" id="KW-0813">Transport</keyword>
<dbReference type="GO" id="GO:0016887">
    <property type="term" value="F:ATP hydrolysis activity"/>
    <property type="evidence" value="ECO:0007669"/>
    <property type="project" value="InterPro"/>
</dbReference>
<dbReference type="PROSITE" id="PS00211">
    <property type="entry name" value="ABC_TRANSPORTER_1"/>
    <property type="match status" value="1"/>
</dbReference>
<dbReference type="Gene3D" id="2.40.50.100">
    <property type="match status" value="1"/>
</dbReference>
<dbReference type="SMART" id="SM00382">
    <property type="entry name" value="AAA"/>
    <property type="match status" value="1"/>
</dbReference>
<dbReference type="InterPro" id="IPR004606">
    <property type="entry name" value="Mop_domain"/>
</dbReference>
<dbReference type="InterPro" id="IPR017871">
    <property type="entry name" value="ABC_transporter-like_CS"/>
</dbReference>
<feature type="domain" description="Mop" evidence="7">
    <location>
        <begin position="284"/>
        <end position="348"/>
    </location>
</feature>
<dbReference type="PANTHER" id="PTHR42781">
    <property type="entry name" value="SPERMIDINE/PUTRESCINE IMPORT ATP-BINDING PROTEIN POTA"/>
    <property type="match status" value="1"/>
</dbReference>
<dbReference type="InterPro" id="IPR050093">
    <property type="entry name" value="ABC_SmlMolc_Importer"/>
</dbReference>
<evidence type="ECO:0000313" key="8">
    <source>
        <dbReference type="EMBL" id="QGG94219.1"/>
    </source>
</evidence>
<dbReference type="GO" id="GO:0005524">
    <property type="term" value="F:ATP binding"/>
    <property type="evidence" value="ECO:0007669"/>
    <property type="project" value="UniProtKB-KW"/>
</dbReference>
<evidence type="ECO:0000256" key="3">
    <source>
        <dbReference type="ARBA" id="ARBA00022741"/>
    </source>
</evidence>
<dbReference type="Pfam" id="PF03459">
    <property type="entry name" value="TOBE"/>
    <property type="match status" value="1"/>
</dbReference>
<evidence type="ECO:0000259" key="7">
    <source>
        <dbReference type="PROSITE" id="PS51866"/>
    </source>
</evidence>
<evidence type="ECO:0000259" key="6">
    <source>
        <dbReference type="PROSITE" id="PS50893"/>
    </source>
</evidence>
<dbReference type="GO" id="GO:0015689">
    <property type="term" value="P:molybdate ion transport"/>
    <property type="evidence" value="ECO:0007669"/>
    <property type="project" value="InterPro"/>
</dbReference>
<keyword evidence="3" id="KW-0547">Nucleotide-binding</keyword>
<keyword evidence="2 5" id="KW-0500">Molybdenum</keyword>
<dbReference type="PROSITE" id="PS50893">
    <property type="entry name" value="ABC_TRANSPORTER_2"/>
    <property type="match status" value="1"/>
</dbReference>
<keyword evidence="4 8" id="KW-0067">ATP-binding</keyword>
<dbReference type="InterPro" id="IPR003593">
    <property type="entry name" value="AAA+_ATPase"/>
</dbReference>
<dbReference type="InterPro" id="IPR027417">
    <property type="entry name" value="P-loop_NTPase"/>
</dbReference>
<dbReference type="InterPro" id="IPR005116">
    <property type="entry name" value="Transp-assoc_OB_typ1"/>
</dbReference>
<dbReference type="PANTHER" id="PTHR42781:SF4">
    <property type="entry name" value="SPERMIDINE_PUTRESCINE IMPORT ATP-BINDING PROTEIN POTA"/>
    <property type="match status" value="1"/>
</dbReference>
<evidence type="ECO:0000256" key="4">
    <source>
        <dbReference type="ARBA" id="ARBA00022840"/>
    </source>
</evidence>
<evidence type="ECO:0000256" key="1">
    <source>
        <dbReference type="ARBA" id="ARBA00022448"/>
    </source>
</evidence>
<accession>A0A5Q2RBH4</accession>
<sequence length="349" mass="36348">MNLHLDIAVDLGTFDLAVALGAAGGAVTAVLGPNGAGKSTLLRCIAGSLAIDRGTISLGGRVLDAPPTTFVRPEHRAIGVVHQDHLLFPHLSALDNVAFGLRSRGVRRAAARDGARELLDRLGVGSVASSPPTELSGGQAQRVALARALATEPDALLLDEPLAALDAATRIEVRRDLRRHLAEFAGPAILVTHDPVDALALADEVVVLEAGRVAQRGPIGEVTSEPRSRYVADLIGTNLLVGTADGTSLTTDRGLVVALAEAPRGPVFATIAPAAVALHRREPEGSPRNRWRTTVAHLDRLGDRVRVHAALPVGLVAEITPASAADLALAEGSELWVSVKATEVVAYPR</sequence>
<dbReference type="Pfam" id="PF00005">
    <property type="entry name" value="ABC_tran"/>
    <property type="match status" value="1"/>
</dbReference>
<dbReference type="Proteomes" id="UP000334019">
    <property type="component" value="Chromosome"/>
</dbReference>
<evidence type="ECO:0000256" key="2">
    <source>
        <dbReference type="ARBA" id="ARBA00022505"/>
    </source>
</evidence>
<reference evidence="8 9" key="1">
    <citation type="submission" date="2019-11" db="EMBL/GenBank/DDBJ databases">
        <authorList>
            <person name="He Y."/>
        </authorList>
    </citation>
    <scope>NUCLEOTIDE SEQUENCE [LARGE SCALE GENOMIC DNA]</scope>
    <source>
        <strain evidence="8 9">SCSIO 58843</strain>
    </source>
</reference>